<sequence length="394" mass="42525">MFENLQSQPADKILALMQMYKDDPRETKVDLGVGVYKDATGLTPVMRAVKAAEQQIWQAQDTKVYTGLAGDPAFADAMIALVLGDAVPRATVAAAATPGGTGAVRQAFEMVRMAKPDARVFVSDPTWPNHLSILKYLDIEVVPYRYFDDETRGVDFDGMMADLKTAHAGDVILLHGCCHNPTGANLNASQWDDVIKVLQDTGATPMIDIAYQGFGDGLDADAAATRKLVASVPECLIAASCSKNFGIYRERTGLLMAVAADPAAHALNQATLAFLNRQNFSFPPDHGARIVTTILNDDALRADWMAELEEVRGAMLGLRTQLAGELQRLSGSDRFGFLGQHRGMFSRLGTSPEKVEELRVKHGIYMVGDSRMNIAGLNTDSVPILAAAIIDVGI</sequence>
<dbReference type="RefSeq" id="WP_284374435.1">
    <property type="nucleotide sequence ID" value="NZ_BSNL01000001.1"/>
</dbReference>
<protein>
    <submittedName>
        <fullName evidence="8">Aromatic amino acid aminotransferase</fullName>
    </submittedName>
</protein>
<evidence type="ECO:0000256" key="6">
    <source>
        <dbReference type="ARBA" id="ARBA00022898"/>
    </source>
</evidence>
<dbReference type="NCBIfam" id="NF006719">
    <property type="entry name" value="PRK09257.1"/>
    <property type="match status" value="1"/>
</dbReference>
<dbReference type="InterPro" id="IPR015422">
    <property type="entry name" value="PyrdxlP-dep_Trfase_small"/>
</dbReference>
<dbReference type="Pfam" id="PF00155">
    <property type="entry name" value="Aminotran_1_2"/>
    <property type="match status" value="1"/>
</dbReference>
<evidence type="ECO:0000256" key="3">
    <source>
        <dbReference type="ARBA" id="ARBA00011738"/>
    </source>
</evidence>
<evidence type="ECO:0000256" key="1">
    <source>
        <dbReference type="ARBA" id="ARBA00001933"/>
    </source>
</evidence>
<evidence type="ECO:0000256" key="5">
    <source>
        <dbReference type="ARBA" id="ARBA00022679"/>
    </source>
</evidence>
<comment type="caution">
    <text evidence="8">The sequence shown here is derived from an EMBL/GenBank/DDBJ whole genome shotgun (WGS) entry which is preliminary data.</text>
</comment>
<evidence type="ECO:0000313" key="9">
    <source>
        <dbReference type="Proteomes" id="UP001161388"/>
    </source>
</evidence>
<dbReference type="EMBL" id="BSNL01000001">
    <property type="protein sequence ID" value="GLQ28017.1"/>
    <property type="molecule type" value="Genomic_DNA"/>
</dbReference>
<dbReference type="Gene3D" id="3.40.640.10">
    <property type="entry name" value="Type I PLP-dependent aspartate aminotransferase-like (Major domain)"/>
    <property type="match status" value="1"/>
</dbReference>
<comment type="similarity">
    <text evidence="2">Belongs to the class-I pyridoxal-phosphate-dependent aminotransferase family.</text>
</comment>
<comment type="cofactor">
    <cofactor evidence="1">
        <name>pyridoxal 5'-phosphate</name>
        <dbReference type="ChEBI" id="CHEBI:597326"/>
    </cofactor>
</comment>
<dbReference type="SUPFAM" id="SSF53383">
    <property type="entry name" value="PLP-dependent transferases"/>
    <property type="match status" value="1"/>
</dbReference>
<dbReference type="InterPro" id="IPR000796">
    <property type="entry name" value="Asp_trans"/>
</dbReference>
<name>A0ABQ5VLU8_9RHOB</name>
<dbReference type="InterPro" id="IPR015424">
    <property type="entry name" value="PyrdxlP-dep_Trfase"/>
</dbReference>
<dbReference type="CDD" id="cd00609">
    <property type="entry name" value="AAT_like"/>
    <property type="match status" value="1"/>
</dbReference>
<evidence type="ECO:0000256" key="4">
    <source>
        <dbReference type="ARBA" id="ARBA00022576"/>
    </source>
</evidence>
<gene>
    <name evidence="8" type="primary">tyrB</name>
    <name evidence="8" type="ORF">GCM10007927_28200</name>
</gene>
<dbReference type="Proteomes" id="UP001161388">
    <property type="component" value="Unassembled WGS sequence"/>
</dbReference>
<keyword evidence="5" id="KW-0808">Transferase</keyword>
<dbReference type="PANTHER" id="PTHR11879">
    <property type="entry name" value="ASPARTATE AMINOTRANSFERASE"/>
    <property type="match status" value="1"/>
</dbReference>
<reference evidence="8" key="1">
    <citation type="journal article" date="2014" name="Int. J. Syst. Evol. Microbiol.">
        <title>Complete genome of a new Firmicutes species belonging to the dominant human colonic microbiota ('Ruminococcus bicirculans') reveals two chromosomes and a selective capacity to utilize plant glucans.</title>
        <authorList>
            <consortium name="NISC Comparative Sequencing Program"/>
            <person name="Wegmann U."/>
            <person name="Louis P."/>
            <person name="Goesmann A."/>
            <person name="Henrissat B."/>
            <person name="Duncan S.H."/>
            <person name="Flint H.J."/>
        </authorList>
    </citation>
    <scope>NUCLEOTIDE SEQUENCE</scope>
    <source>
        <strain evidence="8">NBRC 109915</strain>
    </source>
</reference>
<proteinExistence type="inferred from homology"/>
<dbReference type="Gene3D" id="3.90.1150.10">
    <property type="entry name" value="Aspartate Aminotransferase, domain 1"/>
    <property type="match status" value="1"/>
</dbReference>
<reference evidence="8" key="2">
    <citation type="submission" date="2023-01" db="EMBL/GenBank/DDBJ databases">
        <title>Draft genome sequence of Sulfitobacter pacificus strain NBRC 109915.</title>
        <authorList>
            <person name="Sun Q."/>
            <person name="Mori K."/>
        </authorList>
    </citation>
    <scope>NUCLEOTIDE SEQUENCE</scope>
    <source>
        <strain evidence="8">NBRC 109915</strain>
    </source>
</reference>
<keyword evidence="9" id="KW-1185">Reference proteome</keyword>
<dbReference type="GO" id="GO:0008483">
    <property type="term" value="F:transaminase activity"/>
    <property type="evidence" value="ECO:0007669"/>
    <property type="project" value="UniProtKB-KW"/>
</dbReference>
<dbReference type="InterPro" id="IPR015421">
    <property type="entry name" value="PyrdxlP-dep_Trfase_major"/>
</dbReference>
<evidence type="ECO:0000259" key="7">
    <source>
        <dbReference type="Pfam" id="PF00155"/>
    </source>
</evidence>
<organism evidence="8 9">
    <name type="scientific">Sulfitobacter pacificus</name>
    <dbReference type="NCBI Taxonomy" id="1499314"/>
    <lineage>
        <taxon>Bacteria</taxon>
        <taxon>Pseudomonadati</taxon>
        <taxon>Pseudomonadota</taxon>
        <taxon>Alphaproteobacteria</taxon>
        <taxon>Rhodobacterales</taxon>
        <taxon>Roseobacteraceae</taxon>
        <taxon>Sulfitobacter</taxon>
    </lineage>
</organism>
<dbReference type="PRINTS" id="PR00799">
    <property type="entry name" value="TRANSAMINASE"/>
</dbReference>
<accession>A0ABQ5VLU8</accession>
<feature type="domain" description="Aminotransferase class I/classII large" evidence="7">
    <location>
        <begin position="27"/>
        <end position="389"/>
    </location>
</feature>
<dbReference type="PANTHER" id="PTHR11879:SF22">
    <property type="entry name" value="ASPARTATE AMINOTRANSFERASE, MITOCHONDRIAL"/>
    <property type="match status" value="1"/>
</dbReference>
<evidence type="ECO:0000313" key="8">
    <source>
        <dbReference type="EMBL" id="GLQ28017.1"/>
    </source>
</evidence>
<keyword evidence="6" id="KW-0663">Pyridoxal phosphate</keyword>
<evidence type="ECO:0000256" key="2">
    <source>
        <dbReference type="ARBA" id="ARBA00007441"/>
    </source>
</evidence>
<comment type="subunit">
    <text evidence="3">Homodimer.</text>
</comment>
<dbReference type="InterPro" id="IPR004839">
    <property type="entry name" value="Aminotransferase_I/II_large"/>
</dbReference>
<keyword evidence="4 8" id="KW-0032">Aminotransferase</keyword>